<comment type="subcellular location">
    <subcellularLocation>
        <location evidence="1">Membrane</location>
        <topology evidence="1">Multi-pass membrane protein</topology>
    </subcellularLocation>
</comment>
<evidence type="ECO:0000256" key="2">
    <source>
        <dbReference type="ARBA" id="ARBA00009177"/>
    </source>
</evidence>
<evidence type="ECO:0000256" key="9">
    <source>
        <dbReference type="SAM" id="Phobius"/>
    </source>
</evidence>
<feature type="region of interest" description="Disordered" evidence="8">
    <location>
        <begin position="1"/>
        <end position="55"/>
    </location>
</feature>
<keyword evidence="7" id="KW-0927">Auxin signaling pathway</keyword>
<dbReference type="EMBL" id="OOIL02000571">
    <property type="protein sequence ID" value="VFQ67180.1"/>
    <property type="molecule type" value="Genomic_DNA"/>
</dbReference>
<dbReference type="GO" id="GO:0009926">
    <property type="term" value="P:auxin polar transport"/>
    <property type="evidence" value="ECO:0007669"/>
    <property type="project" value="TreeGrafter"/>
</dbReference>
<dbReference type="GO" id="GO:0010329">
    <property type="term" value="F:auxin efflux transmembrane transporter activity"/>
    <property type="evidence" value="ECO:0007669"/>
    <property type="project" value="TreeGrafter"/>
</dbReference>
<evidence type="ECO:0000256" key="5">
    <source>
        <dbReference type="ARBA" id="ARBA00022989"/>
    </source>
</evidence>
<proteinExistence type="inferred from homology"/>
<accession>A0A484KPC1</accession>
<dbReference type="InterPro" id="IPR004776">
    <property type="entry name" value="Mem_transp_PIN-like"/>
</dbReference>
<organism evidence="10 11">
    <name type="scientific">Cuscuta campestris</name>
    <dbReference type="NCBI Taxonomy" id="132261"/>
    <lineage>
        <taxon>Eukaryota</taxon>
        <taxon>Viridiplantae</taxon>
        <taxon>Streptophyta</taxon>
        <taxon>Embryophyta</taxon>
        <taxon>Tracheophyta</taxon>
        <taxon>Spermatophyta</taxon>
        <taxon>Magnoliopsida</taxon>
        <taxon>eudicotyledons</taxon>
        <taxon>Gunneridae</taxon>
        <taxon>Pentapetalae</taxon>
        <taxon>asterids</taxon>
        <taxon>lamiids</taxon>
        <taxon>Solanales</taxon>
        <taxon>Convolvulaceae</taxon>
        <taxon>Cuscuteae</taxon>
        <taxon>Cuscuta</taxon>
        <taxon>Cuscuta subgen. Grammica</taxon>
        <taxon>Cuscuta sect. Cleistogrammica</taxon>
    </lineage>
</organism>
<evidence type="ECO:0000313" key="10">
    <source>
        <dbReference type="EMBL" id="VFQ67180.1"/>
    </source>
</evidence>
<comment type="similarity">
    <text evidence="2">Belongs to the auxin efflux carrier (TC 2.A.69.1) family.</text>
</comment>
<dbReference type="GO" id="GO:0005886">
    <property type="term" value="C:plasma membrane"/>
    <property type="evidence" value="ECO:0007669"/>
    <property type="project" value="TreeGrafter"/>
</dbReference>
<keyword evidence="5 9" id="KW-1133">Transmembrane helix</keyword>
<dbReference type="GO" id="GO:0009734">
    <property type="term" value="P:auxin-activated signaling pathway"/>
    <property type="evidence" value="ECO:0007669"/>
    <property type="project" value="UniProtKB-KW"/>
</dbReference>
<sequence length="304" mass="33318">MGKRGRPPKPIGKDTGDAIATPSIEEKATEKEDPEVSNKKSPTGCATPIQPQPDLEIEELIATEEEAEDKSEEKKATLMLLADQRANSSNTNLAKFEKELTQELHQKLRASFLMKCQQSKADWITYGDQDTKLFHAWVKKRRAQTHLTAIAKEDGEVVEGKTKVAKVLVEFYQNQLGRTMETEDINPNIISMGNTLSIDQQLALIAPITPDEIKTSLFEIPNNKSPEPDDLTGPAVMAAASIAVGLRGVLLHVAIVQAALPQGIVPFVFAKEYGVHPDILSPAVIFGMLIALPITLVYYILLGL</sequence>
<evidence type="ECO:0000256" key="6">
    <source>
        <dbReference type="ARBA" id="ARBA00023136"/>
    </source>
</evidence>
<name>A0A484KPC1_9ASTE</name>
<feature type="compositionally biased region" description="Basic and acidic residues" evidence="8">
    <location>
        <begin position="24"/>
        <end position="38"/>
    </location>
</feature>
<evidence type="ECO:0000256" key="7">
    <source>
        <dbReference type="ARBA" id="ARBA00023294"/>
    </source>
</evidence>
<dbReference type="PANTHER" id="PTHR31752">
    <property type="entry name" value="AUXIN EFFLUX CARRIER COMPONENT 1B-RELATED"/>
    <property type="match status" value="1"/>
</dbReference>
<protein>
    <submittedName>
        <fullName evidence="10">Uncharacterized protein</fullName>
    </submittedName>
</protein>
<dbReference type="OrthoDB" id="2133778at2759"/>
<evidence type="ECO:0000256" key="1">
    <source>
        <dbReference type="ARBA" id="ARBA00004141"/>
    </source>
</evidence>
<evidence type="ECO:0000313" key="11">
    <source>
        <dbReference type="Proteomes" id="UP000595140"/>
    </source>
</evidence>
<feature type="transmembrane region" description="Helical" evidence="9">
    <location>
        <begin position="235"/>
        <end position="259"/>
    </location>
</feature>
<keyword evidence="3" id="KW-0813">Transport</keyword>
<dbReference type="Pfam" id="PF03547">
    <property type="entry name" value="Mem_trans"/>
    <property type="match status" value="1"/>
</dbReference>
<dbReference type="GO" id="GO:0005783">
    <property type="term" value="C:endoplasmic reticulum"/>
    <property type="evidence" value="ECO:0007669"/>
    <property type="project" value="TreeGrafter"/>
</dbReference>
<feature type="transmembrane region" description="Helical" evidence="9">
    <location>
        <begin position="279"/>
        <end position="301"/>
    </location>
</feature>
<reference evidence="10 11" key="1">
    <citation type="submission" date="2018-04" db="EMBL/GenBank/DDBJ databases">
        <authorList>
            <person name="Vogel A."/>
        </authorList>
    </citation>
    <scope>NUCLEOTIDE SEQUENCE [LARGE SCALE GENOMIC DNA]</scope>
</reference>
<dbReference type="PANTHER" id="PTHR31752:SF18">
    <property type="entry name" value="AUXIN EFFLUX CARRIER COMPONENT 1"/>
    <property type="match status" value="1"/>
</dbReference>
<evidence type="ECO:0000256" key="4">
    <source>
        <dbReference type="ARBA" id="ARBA00022692"/>
    </source>
</evidence>
<evidence type="ECO:0000256" key="8">
    <source>
        <dbReference type="SAM" id="MobiDB-lite"/>
    </source>
</evidence>
<dbReference type="AlphaFoldDB" id="A0A484KPC1"/>
<dbReference type="Proteomes" id="UP000595140">
    <property type="component" value="Unassembled WGS sequence"/>
</dbReference>
<gene>
    <name evidence="10" type="ORF">CCAM_LOCUS8956</name>
</gene>
<keyword evidence="4 9" id="KW-0812">Transmembrane</keyword>
<evidence type="ECO:0000256" key="3">
    <source>
        <dbReference type="ARBA" id="ARBA00022448"/>
    </source>
</evidence>
<keyword evidence="11" id="KW-1185">Reference proteome</keyword>
<keyword evidence="6 9" id="KW-0472">Membrane</keyword>
<dbReference type="InterPro" id="IPR051107">
    <property type="entry name" value="Auxin_Efflux_Carrier"/>
</dbReference>